<protein>
    <submittedName>
        <fullName evidence="1">Uncharacterized protein</fullName>
    </submittedName>
</protein>
<accession>A0A0B1Q2F5</accession>
<gene>
    <name evidence="1" type="ORF">LA66_08060</name>
</gene>
<dbReference type="EMBL" id="JRFJ01000002">
    <property type="protein sequence ID" value="KHJ54549.1"/>
    <property type="molecule type" value="Genomic_DNA"/>
</dbReference>
<comment type="caution">
    <text evidence="1">The sequence shown here is derived from an EMBL/GenBank/DDBJ whole genome shotgun (WGS) entry which is preliminary data.</text>
</comment>
<dbReference type="OrthoDB" id="7907062at2"/>
<evidence type="ECO:0000313" key="1">
    <source>
        <dbReference type="EMBL" id="KHJ54549.1"/>
    </source>
</evidence>
<dbReference type="RefSeq" id="WP_039191210.1">
    <property type="nucleotide sequence ID" value="NZ_JRFJ01000002.1"/>
</dbReference>
<evidence type="ECO:0000313" key="2">
    <source>
        <dbReference type="Proteomes" id="UP000030826"/>
    </source>
</evidence>
<sequence length="105" mass="11356">MRAEKVAGLLNEFVESRDLKNLTSAETDELGGIFDALLAARVETDGDAETLLAWQSDLLQALILAVERGRLSVEPLDVLRYSVELAENVIAYLSKGDPAALGRPS</sequence>
<proteinExistence type="predicted"/>
<name>A0A0B1Q2F5_9HYPH</name>
<dbReference type="Proteomes" id="UP000030826">
    <property type="component" value="Unassembled WGS sequence"/>
</dbReference>
<organism evidence="1 2">
    <name type="scientific">Aureimonas altamirensis</name>
    <dbReference type="NCBI Taxonomy" id="370622"/>
    <lineage>
        <taxon>Bacteria</taxon>
        <taxon>Pseudomonadati</taxon>
        <taxon>Pseudomonadota</taxon>
        <taxon>Alphaproteobacteria</taxon>
        <taxon>Hyphomicrobiales</taxon>
        <taxon>Aurantimonadaceae</taxon>
        <taxon>Aureimonas</taxon>
    </lineage>
</organism>
<reference evidence="1 2" key="1">
    <citation type="submission" date="2014-09" db="EMBL/GenBank/DDBJ databases">
        <title>Isolation and characterization of Aurantimonas altamirensis ON-56566 from clinical sample following a dog bite.</title>
        <authorList>
            <person name="Eshaghi A."/>
            <person name="Li A."/>
            <person name="Shahinas D."/>
            <person name="Bahn P."/>
            <person name="Kus J.V."/>
            <person name="Patel S.N."/>
        </authorList>
    </citation>
    <scope>NUCLEOTIDE SEQUENCE [LARGE SCALE GENOMIC DNA]</scope>
    <source>
        <strain evidence="1 2">ON-56566</strain>
    </source>
</reference>
<dbReference type="AlphaFoldDB" id="A0A0B1Q2F5"/>